<organism evidence="1">
    <name type="scientific">Podoviridae sp. ctDwO1</name>
    <dbReference type="NCBI Taxonomy" id="2827726"/>
    <lineage>
        <taxon>Viruses</taxon>
        <taxon>Duplodnaviria</taxon>
        <taxon>Heunggongvirae</taxon>
        <taxon>Uroviricota</taxon>
        <taxon>Caudoviricetes</taxon>
    </lineage>
</organism>
<proteinExistence type="predicted"/>
<sequence>MIEQVVKIVGNPKIERTKGSAGYKTQVYGAAATVSNLANATGGIKAENLVKPSM</sequence>
<accession>A0A8S5TB59</accession>
<protein>
    <submittedName>
        <fullName evidence="1">Uncharacterized protein</fullName>
    </submittedName>
</protein>
<name>A0A8S5TB59_9CAUD</name>
<dbReference type="EMBL" id="BK032784">
    <property type="protein sequence ID" value="DAF60223.1"/>
    <property type="molecule type" value="Genomic_DNA"/>
</dbReference>
<reference evidence="1" key="1">
    <citation type="journal article" date="2021" name="Proc. Natl. Acad. Sci. U.S.A.">
        <title>A Catalog of Tens of Thousands of Viruses from Human Metagenomes Reveals Hidden Associations with Chronic Diseases.</title>
        <authorList>
            <person name="Tisza M.J."/>
            <person name="Buck C.B."/>
        </authorList>
    </citation>
    <scope>NUCLEOTIDE SEQUENCE</scope>
    <source>
        <strain evidence="1">CtDwO1</strain>
    </source>
</reference>
<evidence type="ECO:0000313" key="1">
    <source>
        <dbReference type="EMBL" id="DAF60223.1"/>
    </source>
</evidence>